<organism evidence="5 6">
    <name type="scientific">Aplysia californica</name>
    <name type="common">California sea hare</name>
    <dbReference type="NCBI Taxonomy" id="6500"/>
    <lineage>
        <taxon>Eukaryota</taxon>
        <taxon>Metazoa</taxon>
        <taxon>Spiralia</taxon>
        <taxon>Lophotrochozoa</taxon>
        <taxon>Mollusca</taxon>
        <taxon>Gastropoda</taxon>
        <taxon>Heterobranchia</taxon>
        <taxon>Euthyneura</taxon>
        <taxon>Tectipleura</taxon>
        <taxon>Aplysiida</taxon>
        <taxon>Aplysioidea</taxon>
        <taxon>Aplysiidae</taxon>
        <taxon>Aplysia</taxon>
    </lineage>
</organism>
<feature type="region of interest" description="Disordered" evidence="3">
    <location>
        <begin position="1116"/>
        <end position="1149"/>
    </location>
</feature>
<dbReference type="Gene3D" id="3.90.70.10">
    <property type="entry name" value="Cysteine proteinases"/>
    <property type="match status" value="2"/>
</dbReference>
<dbReference type="InterPro" id="IPR001394">
    <property type="entry name" value="Peptidase_C19_UCH"/>
</dbReference>
<dbReference type="PROSITE" id="PS00972">
    <property type="entry name" value="USP_1"/>
    <property type="match status" value="1"/>
</dbReference>
<feature type="region of interest" description="Disordered" evidence="3">
    <location>
        <begin position="1346"/>
        <end position="1370"/>
    </location>
</feature>
<dbReference type="InterPro" id="IPR028889">
    <property type="entry name" value="USP"/>
</dbReference>
<evidence type="ECO:0000313" key="5">
    <source>
        <dbReference type="Proteomes" id="UP000694888"/>
    </source>
</evidence>
<dbReference type="GO" id="GO:0016787">
    <property type="term" value="F:hydrolase activity"/>
    <property type="evidence" value="ECO:0007669"/>
    <property type="project" value="UniProtKB-KW"/>
</dbReference>
<accession>A0ABM0JU89</accession>
<dbReference type="Pfam" id="PF00443">
    <property type="entry name" value="UCH"/>
    <property type="match status" value="1"/>
</dbReference>
<dbReference type="PANTHER" id="PTHR21646:SF14">
    <property type="entry name" value="FI05488P"/>
    <property type="match status" value="1"/>
</dbReference>
<dbReference type="InterPro" id="IPR018200">
    <property type="entry name" value="USP_CS"/>
</dbReference>
<dbReference type="InterPro" id="IPR038765">
    <property type="entry name" value="Papain-like_cys_pep_sf"/>
</dbReference>
<evidence type="ECO:0000259" key="4">
    <source>
        <dbReference type="PROSITE" id="PS50235"/>
    </source>
</evidence>
<dbReference type="EC" id="3.4.19.12" evidence="2"/>
<dbReference type="CDD" id="cd17039">
    <property type="entry name" value="Ubl_ubiquitin_like"/>
    <property type="match status" value="1"/>
</dbReference>
<feature type="compositionally biased region" description="Polar residues" evidence="3">
    <location>
        <begin position="51"/>
        <end position="60"/>
    </location>
</feature>
<feature type="compositionally biased region" description="Low complexity" evidence="3">
    <location>
        <begin position="85"/>
        <end position="94"/>
    </location>
</feature>
<dbReference type="InterPro" id="IPR050185">
    <property type="entry name" value="Ub_carboxyl-term_hydrolase"/>
</dbReference>
<feature type="region of interest" description="Disordered" evidence="3">
    <location>
        <begin position="154"/>
        <end position="178"/>
    </location>
</feature>
<evidence type="ECO:0000313" key="6">
    <source>
        <dbReference type="RefSeq" id="XP_005101606.1"/>
    </source>
</evidence>
<evidence type="ECO:0000256" key="1">
    <source>
        <dbReference type="ARBA" id="ARBA00000707"/>
    </source>
</evidence>
<keyword evidence="6" id="KW-0378">Hydrolase</keyword>
<comment type="catalytic activity">
    <reaction evidence="1">
        <text>Thiol-dependent hydrolysis of ester, thioester, amide, peptide and isopeptide bonds formed by the C-terminal Gly of ubiquitin (a 76-residue protein attached to proteins as an intracellular targeting signal).</text>
        <dbReference type="EC" id="3.4.19.12"/>
    </reaction>
</comment>
<proteinExistence type="predicted"/>
<dbReference type="PANTHER" id="PTHR21646">
    <property type="entry name" value="UBIQUITIN CARBOXYL-TERMINAL HYDROLASE"/>
    <property type="match status" value="1"/>
</dbReference>
<feature type="compositionally biased region" description="Polar residues" evidence="3">
    <location>
        <begin position="924"/>
        <end position="934"/>
    </location>
</feature>
<evidence type="ECO:0000256" key="2">
    <source>
        <dbReference type="ARBA" id="ARBA00012759"/>
    </source>
</evidence>
<sequence>MSHVIPGGRPRACSDGDILDEDLCGALLTGTQGSRSGARARAGKHRDTGNPKPSQYTTWRRNGESLSDKPADGQELSDACDSDGEISSQSQGSSLPSRRKRFSFKSVRKVVSRAFIREEVSKKHERFNKAKPIDLSRVWTPDLRYLTPEYSERTNGLEHRDSGTMSTDRPLITDPGLSMTMPKWKNTPGTVGIYNHANSCFMNAVLQCLSNTDSFTEYFIRDFYKGDLKNSKNGKKGISRSTHGEVTEQLGRLLKALWCGKYNSDISKDFKIIVGKYNSQYKGDHQHDSQEFLLWLLDRVHEDVSVFTKKKLKAPKNSNGKSDEELASEAASVNGESFVLKLFQALHSSTLTCPTCGEHSSTFDPYLCVSLPLPQKCPRIIYVVVVSMSLMEQKIAVTLNQFDGVRDLKEKVSIETDIPFSQLVLCQLKDDGFGATYSDEQLLSDIPENQLIYAMEMSLGESSLQVSEQEFDSATAQLLVVHTEVTGTSAHRFASPSVLRVRRDITWKGLQKEILYRMGDAVCEEILSQKLSNLFDLKVYEGSSHCTYLDSDVEMPLYTQAAERGLGTLNADFGPPHIKVIAEWDTHTKKRVVVMDKEEIDIHPSVKEAQTNPPGQGKVSLEECFKLYTQEEKLVGDDAWLCPHCKQQQQGTIKTLGLWSLPDVLVLHLKRFKQTGLRRSKLNTLVDFPIDDLDMSKHLVHQNIQNGLLKRDDYTYELLGVCNHYGNMMGGHYTAFCRSPIDAKWREFNDTKVTHLDAQIVTKDAYILFYQRRSLGKDINRKRFTGDHWVFSLPLALSDKIEECTTPTEGNSPRNQPSSPLSRGAYSRSVSPASRKKSSRGIRVPSRPLTPQPSRFTEIDYDKWDIDDSRPTSPPPGGNDRGRRSRPLHRQLSEVNHRRDKSGNSGGAYNSKFKESSKVEYFTEENSSLDSKIPTSRVGRSVGKSQTLPGKGKFSRPIDRSHHRDMFSDALESDDKYPESSDFLKKYSNRRDEHSSNLADSLERDRPLQVRLDDEQSRPVSGPGYSLASHMDSSDVYGAEGARRKLAQLMRDSSHNTVKLSRTAVTGKDSDSDEGLEDSIDTRGAPIRFNHLTSLDMARKQPLNFSDLSFVPQPHSTHFEDLRGTDSKTEPRGRALEDHRSVSSSARKYSGINDRSESYVLHSDADTEFLSSHRSNLTKQLSDDSHYDGFCQLARKHFGKEESPSPLAYDRDRYEESIRKELVYTNGDGPRMGKSATIAIAPGASRYLARKEALSMPRSNTDCNIQYHQSLSIPPPPSPTPPHSVMEEQNFHSIAIPSSVSDFYPDRHLSEIDSSSMNGYNHSERSVGDRDSVLSIRPTLPGYAYPSHARSRRFKPTPHRGIWGVKPKPQKTANFAPSACLRESSV</sequence>
<feature type="compositionally biased region" description="Polar residues" evidence="3">
    <location>
        <begin position="805"/>
        <end position="821"/>
    </location>
</feature>
<dbReference type="PROSITE" id="PS50235">
    <property type="entry name" value="USP_3"/>
    <property type="match status" value="1"/>
</dbReference>
<feature type="region of interest" description="Disordered" evidence="3">
    <location>
        <begin position="1061"/>
        <end position="1081"/>
    </location>
</feature>
<feature type="compositionally biased region" description="Basic and acidic residues" evidence="3">
    <location>
        <begin position="956"/>
        <end position="1017"/>
    </location>
</feature>
<protein>
    <recommendedName>
        <fullName evidence="2">ubiquitinyl hydrolase 1</fullName>
        <ecNumber evidence="2">3.4.19.12</ecNumber>
    </recommendedName>
</protein>
<dbReference type="GeneID" id="101850487"/>
<evidence type="ECO:0000256" key="3">
    <source>
        <dbReference type="SAM" id="MobiDB-lite"/>
    </source>
</evidence>
<feature type="domain" description="USP" evidence="4">
    <location>
        <begin position="191"/>
        <end position="773"/>
    </location>
</feature>
<feature type="compositionally biased region" description="Basic and acidic residues" evidence="3">
    <location>
        <begin position="1117"/>
        <end position="1141"/>
    </location>
</feature>
<gene>
    <name evidence="6" type="primary">LOC101850487</name>
</gene>
<feature type="compositionally biased region" description="Basic and acidic residues" evidence="3">
    <location>
        <begin position="61"/>
        <end position="72"/>
    </location>
</feature>
<feature type="compositionally biased region" description="Basic and acidic residues" evidence="3">
    <location>
        <begin position="857"/>
        <end position="870"/>
    </location>
</feature>
<feature type="region of interest" description="Disordered" evidence="3">
    <location>
        <begin position="804"/>
        <end position="1032"/>
    </location>
</feature>
<dbReference type="CDD" id="cd02674">
    <property type="entry name" value="Peptidase_C19R"/>
    <property type="match status" value="1"/>
</dbReference>
<feature type="compositionally biased region" description="Basic residues" evidence="3">
    <location>
        <begin position="1349"/>
        <end position="1358"/>
    </location>
</feature>
<dbReference type="Proteomes" id="UP000694888">
    <property type="component" value="Unplaced"/>
</dbReference>
<dbReference type="RefSeq" id="XP_005101606.1">
    <property type="nucleotide sequence ID" value="XM_005101549.3"/>
</dbReference>
<feature type="region of interest" description="Disordered" evidence="3">
    <location>
        <begin position="29"/>
        <end position="100"/>
    </location>
</feature>
<dbReference type="PROSITE" id="PS00973">
    <property type="entry name" value="USP_2"/>
    <property type="match status" value="1"/>
</dbReference>
<keyword evidence="5" id="KW-1185">Reference proteome</keyword>
<name>A0ABM0JU89_APLCA</name>
<dbReference type="SUPFAM" id="SSF54001">
    <property type="entry name" value="Cysteine proteinases"/>
    <property type="match status" value="1"/>
</dbReference>
<reference evidence="6" key="1">
    <citation type="submission" date="2025-08" db="UniProtKB">
        <authorList>
            <consortium name="RefSeq"/>
        </authorList>
    </citation>
    <scope>IDENTIFICATION</scope>
</reference>